<evidence type="ECO:0000313" key="9">
    <source>
        <dbReference type="Proteomes" id="UP000273405"/>
    </source>
</evidence>
<dbReference type="CDD" id="cd02870">
    <property type="entry name" value="PseudoU_synth_RsuA_like"/>
    <property type="match status" value="1"/>
</dbReference>
<evidence type="ECO:0000259" key="7">
    <source>
        <dbReference type="SMART" id="SM00363"/>
    </source>
</evidence>
<dbReference type="RefSeq" id="WP_120629873.1">
    <property type="nucleotide sequence ID" value="NZ_RAWG01000396.1"/>
</dbReference>
<feature type="domain" description="RNA-binding S4" evidence="7">
    <location>
        <begin position="4"/>
        <end position="65"/>
    </location>
</feature>
<dbReference type="InterPro" id="IPR018496">
    <property type="entry name" value="PsdUridine_synth_RsuA/RluB_CS"/>
</dbReference>
<dbReference type="InterPro" id="IPR036986">
    <property type="entry name" value="S4_RNA-bd_sf"/>
</dbReference>
<dbReference type="AlphaFoldDB" id="A0A3A8MLH6"/>
<evidence type="ECO:0000256" key="5">
    <source>
        <dbReference type="RuleBase" id="RU003887"/>
    </source>
</evidence>
<dbReference type="GO" id="GO:0120159">
    <property type="term" value="F:rRNA pseudouridine synthase activity"/>
    <property type="evidence" value="ECO:0007669"/>
    <property type="project" value="UniProtKB-ARBA"/>
</dbReference>
<name>A0A3A8MLH6_9BACT</name>
<dbReference type="NCBIfam" id="TIGR00093">
    <property type="entry name" value="pseudouridine synthase"/>
    <property type="match status" value="1"/>
</dbReference>
<proteinExistence type="inferred from homology"/>
<feature type="compositionally biased region" description="Gly residues" evidence="6">
    <location>
        <begin position="690"/>
        <end position="701"/>
    </location>
</feature>
<dbReference type="InterPro" id="IPR050343">
    <property type="entry name" value="RsuA_PseudoU_synthase"/>
</dbReference>
<feature type="compositionally biased region" description="Acidic residues" evidence="6">
    <location>
        <begin position="341"/>
        <end position="361"/>
    </location>
</feature>
<feature type="compositionally biased region" description="Gly residues" evidence="6">
    <location>
        <begin position="604"/>
        <end position="614"/>
    </location>
</feature>
<dbReference type="GO" id="GO:0000455">
    <property type="term" value="P:enzyme-directed rRNA pseudouridine synthesis"/>
    <property type="evidence" value="ECO:0007669"/>
    <property type="project" value="UniProtKB-ARBA"/>
</dbReference>
<dbReference type="Pfam" id="PF00849">
    <property type="entry name" value="PseudoU_synth_2"/>
    <property type="match status" value="1"/>
</dbReference>
<feature type="compositionally biased region" description="Gly residues" evidence="6">
    <location>
        <begin position="429"/>
        <end position="439"/>
    </location>
</feature>
<dbReference type="OrthoDB" id="9807213at2"/>
<feature type="compositionally biased region" description="Gly residues" evidence="6">
    <location>
        <begin position="648"/>
        <end position="658"/>
    </location>
</feature>
<feature type="compositionally biased region" description="Gly residues" evidence="6">
    <location>
        <begin position="524"/>
        <end position="557"/>
    </location>
</feature>
<evidence type="ECO:0000256" key="6">
    <source>
        <dbReference type="SAM" id="MobiDB-lite"/>
    </source>
</evidence>
<organism evidence="8 9">
    <name type="scientific">Corallococcus sicarius</name>
    <dbReference type="NCBI Taxonomy" id="2316726"/>
    <lineage>
        <taxon>Bacteria</taxon>
        <taxon>Pseudomonadati</taxon>
        <taxon>Myxococcota</taxon>
        <taxon>Myxococcia</taxon>
        <taxon>Myxococcales</taxon>
        <taxon>Cystobacterineae</taxon>
        <taxon>Myxococcaceae</taxon>
        <taxon>Corallococcus</taxon>
    </lineage>
</organism>
<feature type="compositionally biased region" description="Basic and acidic residues" evidence="6">
    <location>
        <begin position="766"/>
        <end position="779"/>
    </location>
</feature>
<evidence type="ECO:0000256" key="3">
    <source>
        <dbReference type="ARBA" id="ARBA00023235"/>
    </source>
</evidence>
<dbReference type="EMBL" id="RAWG01000396">
    <property type="protein sequence ID" value="RKH32873.1"/>
    <property type="molecule type" value="Genomic_DNA"/>
</dbReference>
<dbReference type="Proteomes" id="UP000273405">
    <property type="component" value="Unassembled WGS sequence"/>
</dbReference>
<dbReference type="PANTHER" id="PTHR47683">
    <property type="entry name" value="PSEUDOURIDINE SYNTHASE FAMILY PROTEIN-RELATED"/>
    <property type="match status" value="1"/>
</dbReference>
<feature type="compositionally biased region" description="Basic and acidic residues" evidence="6">
    <location>
        <begin position="308"/>
        <end position="321"/>
    </location>
</feature>
<dbReference type="InterPro" id="IPR000748">
    <property type="entry name" value="PsdUridine_synth_RsuA/RluB/E/F"/>
</dbReference>
<dbReference type="InterPro" id="IPR006145">
    <property type="entry name" value="PsdUridine_synth_RsuA/RluA"/>
</dbReference>
<dbReference type="SUPFAM" id="SSF55174">
    <property type="entry name" value="Alpha-L RNA-binding motif"/>
    <property type="match status" value="1"/>
</dbReference>
<dbReference type="PANTHER" id="PTHR47683:SF3">
    <property type="entry name" value="RIBOSOMAL LARGE SUBUNIT PSEUDOURIDINE SYNTHASE B"/>
    <property type="match status" value="1"/>
</dbReference>
<dbReference type="InterPro" id="IPR002942">
    <property type="entry name" value="S4_RNA-bd"/>
</dbReference>
<feature type="compositionally biased region" description="Basic and acidic residues" evidence="6">
    <location>
        <begin position="289"/>
        <end position="298"/>
    </location>
</feature>
<dbReference type="Pfam" id="PF01479">
    <property type="entry name" value="S4"/>
    <property type="match status" value="1"/>
</dbReference>
<dbReference type="EC" id="5.4.99.-" evidence="5"/>
<feature type="compositionally biased region" description="Acidic residues" evidence="6">
    <location>
        <begin position="266"/>
        <end position="280"/>
    </location>
</feature>
<feature type="compositionally biased region" description="Gly residues" evidence="6">
    <location>
        <begin position="492"/>
        <end position="503"/>
    </location>
</feature>
<feature type="compositionally biased region" description="Gly residues" evidence="6">
    <location>
        <begin position="379"/>
        <end position="388"/>
    </location>
</feature>
<keyword evidence="3 5" id="KW-0413">Isomerase</keyword>
<dbReference type="SMART" id="SM00363">
    <property type="entry name" value="S4"/>
    <property type="match status" value="1"/>
</dbReference>
<accession>A0A3A8MLH6</accession>
<feature type="compositionally biased region" description="Gly residues" evidence="6">
    <location>
        <begin position="733"/>
        <end position="765"/>
    </location>
</feature>
<keyword evidence="9" id="KW-1185">Reference proteome</keyword>
<feature type="compositionally biased region" description="Gly residues" evidence="6">
    <location>
        <begin position="626"/>
        <end position="636"/>
    </location>
</feature>
<reference evidence="9" key="1">
    <citation type="submission" date="2018-09" db="EMBL/GenBank/DDBJ databases">
        <authorList>
            <person name="Livingstone P.G."/>
            <person name="Whitworth D.E."/>
        </authorList>
    </citation>
    <scope>NUCLEOTIDE SEQUENCE [LARGE SCALE GENOMIC DNA]</scope>
    <source>
        <strain evidence="9">CA040B</strain>
    </source>
</reference>
<keyword evidence="2 4" id="KW-0694">RNA-binding</keyword>
<evidence type="ECO:0000256" key="4">
    <source>
        <dbReference type="PROSITE-ProRule" id="PRU00182"/>
    </source>
</evidence>
<dbReference type="CDD" id="cd00165">
    <property type="entry name" value="S4"/>
    <property type="match status" value="1"/>
</dbReference>
<feature type="compositionally biased region" description="Basic and acidic residues" evidence="6">
    <location>
        <begin position="787"/>
        <end position="811"/>
    </location>
</feature>
<feature type="compositionally biased region" description="Gly residues" evidence="6">
    <location>
        <begin position="470"/>
        <end position="481"/>
    </location>
</feature>
<comment type="similarity">
    <text evidence="1 5">Belongs to the pseudouridine synthase RsuA family.</text>
</comment>
<dbReference type="PROSITE" id="PS01149">
    <property type="entry name" value="PSI_RSU"/>
    <property type="match status" value="1"/>
</dbReference>
<dbReference type="SUPFAM" id="SSF55120">
    <property type="entry name" value="Pseudouridine synthase"/>
    <property type="match status" value="1"/>
</dbReference>
<dbReference type="GO" id="GO:0003723">
    <property type="term" value="F:RNA binding"/>
    <property type="evidence" value="ECO:0007669"/>
    <property type="project" value="UniProtKB-KW"/>
</dbReference>
<dbReference type="InterPro" id="IPR020103">
    <property type="entry name" value="PsdUridine_synth_cat_dom_sf"/>
</dbReference>
<dbReference type="PROSITE" id="PS50889">
    <property type="entry name" value="S4"/>
    <property type="match status" value="1"/>
</dbReference>
<feature type="region of interest" description="Disordered" evidence="6">
    <location>
        <begin position="240"/>
        <end position="867"/>
    </location>
</feature>
<protein>
    <recommendedName>
        <fullName evidence="5">Pseudouridine synthase</fullName>
        <ecNumber evidence="5">5.4.99.-</ecNumber>
    </recommendedName>
</protein>
<evidence type="ECO:0000256" key="2">
    <source>
        <dbReference type="ARBA" id="ARBA00022884"/>
    </source>
</evidence>
<evidence type="ECO:0000256" key="1">
    <source>
        <dbReference type="ARBA" id="ARBA00008348"/>
    </source>
</evidence>
<dbReference type="FunFam" id="3.10.290.10:FF:000003">
    <property type="entry name" value="Pseudouridine synthase"/>
    <property type="match status" value="1"/>
</dbReference>
<sequence>MAAERLQKYLARAGVASRRHAEELITSGRVGVNNQTVTELGSRVELGTDLVTVDGKLVTPPEESSYYLLYKPIGVVTTLSDPQGRPTVANYVEETGRRLFPVGRLDYDAEGALLFTDDGALAHKLTHPSFQVPRTYLAKVKGVPDMPTIEKLRGGVRLEDGMATPVYVGIFEKVERNTWLKIVVAEGRPHLIKRLCAAVGHPVVRLFRPAYAGVGVEGLRPGQLRQLKLSEVMQLNEVAEGRAQPAEAEMKLPPRRHGRAAPGFDGPDDDETELSMDDDAPMPPRKSAGKAERPDKRAAAGKAPTGPKTREARPERKDWKGVQDGGTRPPKFAVRGATLPTEDEDLDDAEVPTFDDDGEEVAEPKSEGRRGAGRAAEGETGGARGAGRAGRSDERAPRGAGGFGKPAGERAPRAGGFGKPAGERAPRAGGFGKPAGGSRFGSDEGRAPRAGGFGKPAGRGGDEGRPPRAGGFGKPAGAGRFGGDEGRPPRAGGFGKPAGAGRFGGDERGAPRGRPAGASRFGGDEGGAPRGRPTGGSRFGGDEGGAPRGRPTGGSRFGGDEGAPRGRPAGGSRFGGDEGRAPRAGGFGKPAGRGGDEGRPPRAGGFGKPAGGSRFGSDEGRPPRAGGFGKPAGAGRFGRDEGRPPRAGGFGKPAGGSRFGSDEGRPPRAGGFGKPAGRFSRDEGRAPRAGGFGKPAGGGRFGKPAGDRAPRAGGFGKPAGRFGRDEGRPPRAGGFGKPAGGSRFGGEGGARGGARFGKPAGGASRGEGRPERREWKPRGESAGGAGRPERREWKPRGEDGGSRGPPRERRGGVGRTPSTSRPGDSARPTGERIVRAGIRKGPPGEGGSKPPRGASDRSAPRGPRRPR</sequence>
<dbReference type="Gene3D" id="3.10.290.10">
    <property type="entry name" value="RNA-binding S4 domain"/>
    <property type="match status" value="1"/>
</dbReference>
<gene>
    <name evidence="8" type="ORF">D7X12_36790</name>
</gene>
<comment type="caution">
    <text evidence="8">The sequence shown here is derived from an EMBL/GenBank/DDBJ whole genome shotgun (WGS) entry which is preliminary data.</text>
</comment>
<dbReference type="Gene3D" id="3.30.2350.10">
    <property type="entry name" value="Pseudouridine synthase"/>
    <property type="match status" value="1"/>
</dbReference>
<evidence type="ECO:0000313" key="8">
    <source>
        <dbReference type="EMBL" id="RKH32873.1"/>
    </source>
</evidence>